<reference evidence="1" key="1">
    <citation type="submission" date="2023-03" db="EMBL/GenBank/DDBJ databases">
        <title>MT1 and MT2 Draft Genomes of Novel Species.</title>
        <authorList>
            <person name="Venkateswaran K."/>
        </authorList>
    </citation>
    <scope>NUCLEOTIDE SEQUENCE</scope>
    <source>
        <strain evidence="1">F6_8S_P_1A</strain>
    </source>
</reference>
<organism evidence="1 2">
    <name type="scientific">Leifsonia virtsii</name>
    <dbReference type="NCBI Taxonomy" id="3035915"/>
    <lineage>
        <taxon>Bacteria</taxon>
        <taxon>Bacillati</taxon>
        <taxon>Actinomycetota</taxon>
        <taxon>Actinomycetes</taxon>
        <taxon>Micrococcales</taxon>
        <taxon>Microbacteriaceae</taxon>
        <taxon>Leifsonia</taxon>
    </lineage>
</organism>
<dbReference type="RefSeq" id="WP_301217136.1">
    <property type="nucleotide sequence ID" value="NZ_JAROCB010000002.1"/>
</dbReference>
<dbReference type="Proteomes" id="UP001174210">
    <property type="component" value="Unassembled WGS sequence"/>
</dbReference>
<protein>
    <submittedName>
        <fullName evidence="1">Uncharacterized protein</fullName>
    </submittedName>
</protein>
<evidence type="ECO:0000313" key="2">
    <source>
        <dbReference type="Proteomes" id="UP001174210"/>
    </source>
</evidence>
<accession>A0ABT8IVD7</accession>
<gene>
    <name evidence="1" type="ORF">P5G59_06500</name>
</gene>
<proteinExistence type="predicted"/>
<name>A0ABT8IVD7_9MICO</name>
<comment type="caution">
    <text evidence="1">The sequence shown here is derived from an EMBL/GenBank/DDBJ whole genome shotgun (WGS) entry which is preliminary data.</text>
</comment>
<dbReference type="PANTHER" id="PTHR30173:SF43">
    <property type="entry name" value="ECF RNA POLYMERASE SIGMA FACTOR SIGI-RELATED"/>
    <property type="match status" value="1"/>
</dbReference>
<keyword evidence="2" id="KW-1185">Reference proteome</keyword>
<evidence type="ECO:0000313" key="1">
    <source>
        <dbReference type="EMBL" id="MDN4596781.1"/>
    </source>
</evidence>
<sequence>MRRSRRSGRARREAETGPLAALVAAFRDAYLSGDPVRLGLLLAPQVQVVVDSGGVAGRAHGPADGVTAALTLLAVTLGAPDGLRLDACSVNGRPGLRASRAGVPVAVIALDGRTCVDRAWLVTNPDKLRHW</sequence>
<dbReference type="PANTHER" id="PTHR30173">
    <property type="entry name" value="SIGMA 19 FACTOR"/>
    <property type="match status" value="1"/>
</dbReference>
<dbReference type="EMBL" id="JAROCB010000002">
    <property type="protein sequence ID" value="MDN4596781.1"/>
    <property type="molecule type" value="Genomic_DNA"/>
</dbReference>
<dbReference type="InterPro" id="IPR052704">
    <property type="entry name" value="ECF_Sigma-70_Domain"/>
</dbReference>